<evidence type="ECO:0000313" key="2">
    <source>
        <dbReference type="EMBL" id="SCM58037.1"/>
    </source>
</evidence>
<dbReference type="KEGG" id="pmuc:ING2E5A_1626"/>
<dbReference type="InterPro" id="IPR001279">
    <property type="entry name" value="Metallo-B-lactamas"/>
</dbReference>
<dbReference type="GO" id="GO:0033819">
    <property type="term" value="F:lipoyl(octanoyl) transferase activity"/>
    <property type="evidence" value="ECO:0007669"/>
    <property type="project" value="UniProtKB-EC"/>
</dbReference>
<sequence>MCVNDGVLAGERQLGGIYSNKMKVRFLGTGTSTGVPQIGCNCSVCRSSDARDKRLRCSVLVETDGSQIIIDCTPDFRQQMMELPFRKIDGLLITHEHYDHVGGLDDLRPFCRFGTVEVFAEPKVKNALMQRMPYCFGENRYSGVPDIRLRTIYNLLPFRVNDTEVIPIRVLHYKLPIVGFRIKNFAYLTDVKQLPDEELPKLEGLDILVVSALREERHLSHQTLAEAISLAKAIGAQKTYFTHMSHQIGLHQVISRKLPPSFAFAYDGLELIL</sequence>
<evidence type="ECO:0000259" key="1">
    <source>
        <dbReference type="SMART" id="SM00849"/>
    </source>
</evidence>
<dbReference type="Proteomes" id="UP000178485">
    <property type="component" value="Chromosome i"/>
</dbReference>
<organism evidence="2 3">
    <name type="scientific">Petrimonas mucosa</name>
    <dbReference type="NCBI Taxonomy" id="1642646"/>
    <lineage>
        <taxon>Bacteria</taxon>
        <taxon>Pseudomonadati</taxon>
        <taxon>Bacteroidota</taxon>
        <taxon>Bacteroidia</taxon>
        <taxon>Bacteroidales</taxon>
        <taxon>Dysgonomonadaceae</taxon>
        <taxon>Petrimonas</taxon>
    </lineage>
</organism>
<dbReference type="Pfam" id="PF12706">
    <property type="entry name" value="Lactamase_B_2"/>
    <property type="match status" value="1"/>
</dbReference>
<evidence type="ECO:0000313" key="3">
    <source>
        <dbReference type="Proteomes" id="UP000178485"/>
    </source>
</evidence>
<dbReference type="PANTHER" id="PTHR42663:SF6">
    <property type="entry name" value="HYDROLASE C777.06C-RELATED"/>
    <property type="match status" value="1"/>
</dbReference>
<name>A0A1G4G7D5_9BACT</name>
<dbReference type="SMART" id="SM00849">
    <property type="entry name" value="Lactamase_B"/>
    <property type="match status" value="1"/>
</dbReference>
<dbReference type="CDD" id="cd16279">
    <property type="entry name" value="metallo-hydrolase-like_MBL-fold"/>
    <property type="match status" value="1"/>
</dbReference>
<dbReference type="AlphaFoldDB" id="A0A1G4G7D5"/>
<keyword evidence="2" id="KW-0012">Acyltransferase</keyword>
<reference evidence="2 3" key="1">
    <citation type="submission" date="2016-08" db="EMBL/GenBank/DDBJ databases">
        <authorList>
            <person name="Seilhamer J.J."/>
        </authorList>
    </citation>
    <scope>NUCLEOTIDE SEQUENCE [LARGE SCALE GENOMIC DNA]</scope>
    <source>
        <strain evidence="2">ING2-E5A</strain>
    </source>
</reference>
<dbReference type="STRING" id="1642646.ING2E5A_1626"/>
<dbReference type="EMBL" id="LT608328">
    <property type="protein sequence ID" value="SCM58037.1"/>
    <property type="molecule type" value="Genomic_DNA"/>
</dbReference>
<dbReference type="EC" id="2.3.1.181" evidence="2"/>
<dbReference type="PANTHER" id="PTHR42663">
    <property type="entry name" value="HYDROLASE C777.06C-RELATED-RELATED"/>
    <property type="match status" value="1"/>
</dbReference>
<keyword evidence="2" id="KW-0808">Transferase</keyword>
<dbReference type="InterPro" id="IPR036866">
    <property type="entry name" value="RibonucZ/Hydroxyglut_hydro"/>
</dbReference>
<proteinExistence type="predicted"/>
<protein>
    <submittedName>
        <fullName evidence="2">Octanoyltransferase</fullName>
        <ecNumber evidence="2">2.3.1.181</ecNumber>
    </submittedName>
</protein>
<keyword evidence="3" id="KW-1185">Reference proteome</keyword>
<dbReference type="SUPFAM" id="SSF56281">
    <property type="entry name" value="Metallo-hydrolase/oxidoreductase"/>
    <property type="match status" value="1"/>
</dbReference>
<feature type="domain" description="Metallo-beta-lactamase" evidence="1">
    <location>
        <begin position="55"/>
        <end position="232"/>
    </location>
</feature>
<accession>A0A1G4G7D5</accession>
<dbReference type="Gene3D" id="3.60.15.10">
    <property type="entry name" value="Ribonuclease Z/Hydroxyacylglutathione hydrolase-like"/>
    <property type="match status" value="1"/>
</dbReference>
<gene>
    <name evidence="2" type="primary">lipB 3</name>
    <name evidence="2" type="ORF">ING2E5A_1626</name>
</gene>